<dbReference type="InterPro" id="IPR011011">
    <property type="entry name" value="Znf_FYVE_PHD"/>
</dbReference>
<accession>A0ABD6EAE2</accession>
<feature type="site" description="Histone H3K4me3 binding" evidence="8">
    <location>
        <position position="185"/>
    </location>
</feature>
<sequence>MSSLIDQYFESLKDLPATFTKTLKDIGKKDLAVQKLSYEADGKFKYLVRFWKTLSEKERADAYRDIMNLFNEIEQLSDEKICLASDNYELVDKHIRRLDSDAAKLRATMNKKFMETARSVEAQKRAAAEAAENSLARKKKRSDKKTPKTQLAVQSDVGSPTAQFQSFLDSAPVVEMPVDPNEPTYCICHQVSFGQMIMCDNKHCPIEWFHFQCVGLTTSPKGKWYCRACSELRRKKQGSSRIRK</sequence>
<dbReference type="InterPro" id="IPR019787">
    <property type="entry name" value="Znf_PHD-finger"/>
</dbReference>
<name>A0ABD6EAE2_9BILA</name>
<feature type="binding site" evidence="9">
    <location>
        <position position="229"/>
    </location>
    <ligand>
        <name>Zn(2+)</name>
        <dbReference type="ChEBI" id="CHEBI:29105"/>
        <label>2</label>
    </ligand>
</feature>
<protein>
    <recommendedName>
        <fullName evidence="11">Inhibitor of growth protein</fullName>
    </recommendedName>
</protein>
<dbReference type="Gene3D" id="3.30.40.10">
    <property type="entry name" value="Zinc/RING finger domain, C3HC4 (zinc finger)"/>
    <property type="match status" value="1"/>
</dbReference>
<organism evidence="14 15">
    <name type="scientific">Gnathostoma spinigerum</name>
    <dbReference type="NCBI Taxonomy" id="75299"/>
    <lineage>
        <taxon>Eukaryota</taxon>
        <taxon>Metazoa</taxon>
        <taxon>Ecdysozoa</taxon>
        <taxon>Nematoda</taxon>
        <taxon>Chromadorea</taxon>
        <taxon>Rhabditida</taxon>
        <taxon>Spirurina</taxon>
        <taxon>Gnathostomatomorpha</taxon>
        <taxon>Gnathostomatoidea</taxon>
        <taxon>Gnathostomatidae</taxon>
        <taxon>Gnathostoma</taxon>
    </lineage>
</organism>
<dbReference type="InterPro" id="IPR001965">
    <property type="entry name" value="Znf_PHD"/>
</dbReference>
<dbReference type="CDD" id="cd16859">
    <property type="entry name" value="ING_ING4_5"/>
    <property type="match status" value="1"/>
</dbReference>
<dbReference type="PROSITE" id="PS50016">
    <property type="entry name" value="ZF_PHD_2"/>
    <property type="match status" value="1"/>
</dbReference>
<evidence type="ECO:0000256" key="12">
    <source>
        <dbReference type="SAM" id="MobiDB-lite"/>
    </source>
</evidence>
<evidence type="ECO:0000256" key="7">
    <source>
        <dbReference type="ARBA" id="ARBA00023242"/>
    </source>
</evidence>
<evidence type="ECO:0000256" key="10">
    <source>
        <dbReference type="PROSITE-ProRule" id="PRU00146"/>
    </source>
</evidence>
<feature type="binding site" evidence="9">
    <location>
        <position position="210"/>
    </location>
    <ligand>
        <name>Zn(2+)</name>
        <dbReference type="ChEBI" id="CHEBI:29105"/>
        <label>1</label>
    </ligand>
</feature>
<keyword evidence="3 9" id="KW-0479">Metal-binding</keyword>
<dbReference type="EMBL" id="JBGFUD010002002">
    <property type="protein sequence ID" value="MFH4977018.1"/>
    <property type="molecule type" value="Genomic_DNA"/>
</dbReference>
<feature type="site" description="Histone H3K4me3 binding" evidence="8">
    <location>
        <position position="196"/>
    </location>
</feature>
<evidence type="ECO:0000256" key="8">
    <source>
        <dbReference type="PIRSR" id="PIRSR628651-50"/>
    </source>
</evidence>
<evidence type="ECO:0000313" key="14">
    <source>
        <dbReference type="EMBL" id="MFH4977018.1"/>
    </source>
</evidence>
<comment type="function">
    <text evidence="11">Component of an histone acetyltransferase complex.</text>
</comment>
<comment type="caution">
    <text evidence="14">The sequence shown here is derived from an EMBL/GenBank/DDBJ whole genome shotgun (WGS) entry which is preliminary data.</text>
</comment>
<dbReference type="InterPro" id="IPR028651">
    <property type="entry name" value="ING_fam"/>
</dbReference>
<dbReference type="CDD" id="cd15505">
    <property type="entry name" value="PHD_ING"/>
    <property type="match status" value="1"/>
</dbReference>
<dbReference type="SMART" id="SM00249">
    <property type="entry name" value="PHD"/>
    <property type="match status" value="1"/>
</dbReference>
<evidence type="ECO:0000256" key="9">
    <source>
        <dbReference type="PIRSR" id="PIRSR628651-51"/>
    </source>
</evidence>
<feature type="domain" description="PHD-type" evidence="13">
    <location>
        <begin position="183"/>
        <end position="232"/>
    </location>
</feature>
<dbReference type="Pfam" id="PF12998">
    <property type="entry name" value="ING"/>
    <property type="match status" value="1"/>
</dbReference>
<keyword evidence="7 11" id="KW-0539">Nucleus</keyword>
<evidence type="ECO:0000259" key="13">
    <source>
        <dbReference type="PROSITE" id="PS50016"/>
    </source>
</evidence>
<dbReference type="Gene3D" id="6.10.140.1740">
    <property type="match status" value="1"/>
</dbReference>
<dbReference type="InterPro" id="IPR019786">
    <property type="entry name" value="Zinc_finger_PHD-type_CS"/>
</dbReference>
<keyword evidence="6 11" id="KW-0156">Chromatin regulator</keyword>
<evidence type="ECO:0000256" key="1">
    <source>
        <dbReference type="ARBA" id="ARBA00004123"/>
    </source>
</evidence>
<gene>
    <name evidence="14" type="ORF">AB6A40_003727</name>
</gene>
<comment type="subcellular location">
    <subcellularLocation>
        <location evidence="1 11">Nucleus</location>
    </subcellularLocation>
</comment>
<feature type="binding site" evidence="9">
    <location>
        <position position="213"/>
    </location>
    <ligand>
        <name>Zn(2+)</name>
        <dbReference type="ChEBI" id="CHEBI:29105"/>
        <label>1</label>
    </ligand>
</feature>
<dbReference type="InterPro" id="IPR024610">
    <property type="entry name" value="ING_N_histone-binding"/>
</dbReference>
<dbReference type="InterPro" id="IPR013083">
    <property type="entry name" value="Znf_RING/FYVE/PHD"/>
</dbReference>
<dbReference type="SMART" id="SM01408">
    <property type="entry name" value="ING"/>
    <property type="match status" value="1"/>
</dbReference>
<proteinExistence type="inferred from homology"/>
<feature type="site" description="Histone H3K4me3 binding" evidence="8">
    <location>
        <position position="200"/>
    </location>
</feature>
<keyword evidence="15" id="KW-1185">Reference proteome</keyword>
<dbReference type="Proteomes" id="UP001608902">
    <property type="component" value="Unassembled WGS sequence"/>
</dbReference>
<keyword evidence="5 9" id="KW-0862">Zinc</keyword>
<evidence type="ECO:0000256" key="2">
    <source>
        <dbReference type="ARBA" id="ARBA00010210"/>
    </source>
</evidence>
<dbReference type="GO" id="GO:0008270">
    <property type="term" value="F:zinc ion binding"/>
    <property type="evidence" value="ECO:0007669"/>
    <property type="project" value="UniProtKB-KW"/>
</dbReference>
<feature type="binding site" evidence="9">
    <location>
        <position position="226"/>
    </location>
    <ligand>
        <name>Zn(2+)</name>
        <dbReference type="ChEBI" id="CHEBI:29105"/>
        <label>2</label>
    </ligand>
</feature>
<feature type="binding site" evidence="9">
    <location>
        <position position="199"/>
    </location>
    <ligand>
        <name>Zn(2+)</name>
        <dbReference type="ChEBI" id="CHEBI:29105"/>
        <label>2</label>
    </ligand>
</feature>
<evidence type="ECO:0000256" key="5">
    <source>
        <dbReference type="ARBA" id="ARBA00022833"/>
    </source>
</evidence>
<reference evidence="14 15" key="1">
    <citation type="submission" date="2024-08" db="EMBL/GenBank/DDBJ databases">
        <title>Gnathostoma spinigerum genome.</title>
        <authorList>
            <person name="Gonzalez-Bertolin B."/>
            <person name="Monzon S."/>
            <person name="Zaballos A."/>
            <person name="Jimenez P."/>
            <person name="Dekumyoy P."/>
            <person name="Varona S."/>
            <person name="Cuesta I."/>
            <person name="Sumanam S."/>
            <person name="Adisakwattana P."/>
            <person name="Gasser R.B."/>
            <person name="Hernandez-Gonzalez A."/>
            <person name="Young N.D."/>
            <person name="Perteguer M.J."/>
        </authorList>
    </citation>
    <scope>NUCLEOTIDE SEQUENCE [LARGE SCALE GENOMIC DNA]</scope>
    <source>
        <strain evidence="14">AL3</strain>
        <tissue evidence="14">Liver</tissue>
    </source>
</reference>
<keyword evidence="4 10" id="KW-0863">Zinc-finger</keyword>
<dbReference type="GO" id="GO:0005634">
    <property type="term" value="C:nucleus"/>
    <property type="evidence" value="ECO:0007669"/>
    <property type="project" value="UniProtKB-SubCell"/>
</dbReference>
<evidence type="ECO:0000256" key="6">
    <source>
        <dbReference type="ARBA" id="ARBA00022853"/>
    </source>
</evidence>
<dbReference type="PANTHER" id="PTHR10333:SF42">
    <property type="entry name" value="INHIBITOR OF GROWTH PROTEIN 5"/>
    <property type="match status" value="1"/>
</dbReference>
<comment type="subunit">
    <text evidence="11">Component of an histone acetyltransferase complex. Interacts with H3K4me3 and to a lesser extent with H3K4me2.</text>
</comment>
<dbReference type="PANTHER" id="PTHR10333">
    <property type="entry name" value="INHIBITOR OF GROWTH PROTEIN"/>
    <property type="match status" value="1"/>
</dbReference>
<evidence type="ECO:0000256" key="11">
    <source>
        <dbReference type="RuleBase" id="RU361213"/>
    </source>
</evidence>
<evidence type="ECO:0000256" key="4">
    <source>
        <dbReference type="ARBA" id="ARBA00022771"/>
    </source>
</evidence>
<dbReference type="FunFam" id="3.30.40.10:FF:000016">
    <property type="entry name" value="Inhibitor of growth protein"/>
    <property type="match status" value="1"/>
</dbReference>
<dbReference type="GO" id="GO:0006325">
    <property type="term" value="P:chromatin organization"/>
    <property type="evidence" value="ECO:0007669"/>
    <property type="project" value="UniProtKB-KW"/>
</dbReference>
<evidence type="ECO:0000313" key="15">
    <source>
        <dbReference type="Proteomes" id="UP001608902"/>
    </source>
</evidence>
<dbReference type="AlphaFoldDB" id="A0ABD6EAE2"/>
<comment type="domain">
    <text evidence="11">The PHD-type zinc finger mediates the binding to H3K4me3.</text>
</comment>
<comment type="similarity">
    <text evidence="2 11">Belongs to the ING family.</text>
</comment>
<feature type="binding site" evidence="9">
    <location>
        <position position="188"/>
    </location>
    <ligand>
        <name>Zn(2+)</name>
        <dbReference type="ChEBI" id="CHEBI:29105"/>
        <label>1</label>
    </ligand>
</feature>
<feature type="binding site" evidence="9">
    <location>
        <position position="186"/>
    </location>
    <ligand>
        <name>Zn(2+)</name>
        <dbReference type="ChEBI" id="CHEBI:29105"/>
        <label>1</label>
    </ligand>
</feature>
<feature type="site" description="Histone H3K4me3 binding" evidence="8">
    <location>
        <position position="208"/>
    </location>
</feature>
<dbReference type="SUPFAM" id="SSF57903">
    <property type="entry name" value="FYVE/PHD zinc finger"/>
    <property type="match status" value="1"/>
</dbReference>
<dbReference type="PROSITE" id="PS01359">
    <property type="entry name" value="ZF_PHD_1"/>
    <property type="match status" value="1"/>
</dbReference>
<evidence type="ECO:0000256" key="3">
    <source>
        <dbReference type="ARBA" id="ARBA00022723"/>
    </source>
</evidence>
<feature type="binding site" evidence="9">
    <location>
        <position position="204"/>
    </location>
    <ligand>
        <name>Zn(2+)</name>
        <dbReference type="ChEBI" id="CHEBI:29105"/>
        <label>2</label>
    </ligand>
</feature>
<feature type="region of interest" description="Disordered" evidence="12">
    <location>
        <begin position="128"/>
        <end position="155"/>
    </location>
</feature>